<accession>A0A5C5XIL2</accession>
<feature type="transmembrane region" description="Helical" evidence="1">
    <location>
        <begin position="12"/>
        <end position="36"/>
    </location>
</feature>
<organism evidence="3 4">
    <name type="scientific">Rubinisphaera italica</name>
    <dbReference type="NCBI Taxonomy" id="2527969"/>
    <lineage>
        <taxon>Bacteria</taxon>
        <taxon>Pseudomonadati</taxon>
        <taxon>Planctomycetota</taxon>
        <taxon>Planctomycetia</taxon>
        <taxon>Planctomycetales</taxon>
        <taxon>Planctomycetaceae</taxon>
        <taxon>Rubinisphaera</taxon>
    </lineage>
</organism>
<dbReference type="InterPro" id="IPR027558">
    <property type="entry name" value="Pre_pil_HX9DG_C"/>
</dbReference>
<dbReference type="NCBIfam" id="TIGR02532">
    <property type="entry name" value="IV_pilin_GFxxxE"/>
    <property type="match status" value="1"/>
</dbReference>
<evidence type="ECO:0000313" key="4">
    <source>
        <dbReference type="Proteomes" id="UP000316095"/>
    </source>
</evidence>
<reference evidence="3 4" key="1">
    <citation type="submission" date="2019-02" db="EMBL/GenBank/DDBJ databases">
        <title>Deep-cultivation of Planctomycetes and their phenomic and genomic characterization uncovers novel biology.</title>
        <authorList>
            <person name="Wiegand S."/>
            <person name="Jogler M."/>
            <person name="Boedeker C."/>
            <person name="Pinto D."/>
            <person name="Vollmers J."/>
            <person name="Rivas-Marin E."/>
            <person name="Kohn T."/>
            <person name="Peeters S.H."/>
            <person name="Heuer A."/>
            <person name="Rast P."/>
            <person name="Oberbeckmann S."/>
            <person name="Bunk B."/>
            <person name="Jeske O."/>
            <person name="Meyerdierks A."/>
            <person name="Storesund J.E."/>
            <person name="Kallscheuer N."/>
            <person name="Luecker S."/>
            <person name="Lage O.M."/>
            <person name="Pohl T."/>
            <person name="Merkel B.J."/>
            <person name="Hornburger P."/>
            <person name="Mueller R.-W."/>
            <person name="Bruemmer F."/>
            <person name="Labrenz M."/>
            <person name="Spormann A.M."/>
            <person name="Op Den Camp H."/>
            <person name="Overmann J."/>
            <person name="Amann R."/>
            <person name="Jetten M.S.M."/>
            <person name="Mascher T."/>
            <person name="Medema M.H."/>
            <person name="Devos D.P."/>
            <person name="Kaster A.-K."/>
            <person name="Ovreas L."/>
            <person name="Rohde M."/>
            <person name="Galperin M.Y."/>
            <person name="Jogler C."/>
        </authorList>
    </citation>
    <scope>NUCLEOTIDE SEQUENCE [LARGE SCALE GENOMIC DNA]</scope>
    <source>
        <strain evidence="3 4">Pan54</strain>
    </source>
</reference>
<evidence type="ECO:0000256" key="1">
    <source>
        <dbReference type="SAM" id="Phobius"/>
    </source>
</evidence>
<dbReference type="Gene3D" id="3.30.700.10">
    <property type="entry name" value="Glycoprotein, Type 4 Pilin"/>
    <property type="match status" value="1"/>
</dbReference>
<feature type="domain" description="DUF1559" evidence="2">
    <location>
        <begin position="37"/>
        <end position="315"/>
    </location>
</feature>
<dbReference type="RefSeq" id="WP_146504822.1">
    <property type="nucleotide sequence ID" value="NZ_SJPG01000001.1"/>
</dbReference>
<protein>
    <submittedName>
        <fullName evidence="3">Putative major pilin subunit</fullName>
    </submittedName>
</protein>
<dbReference type="EMBL" id="SJPG01000001">
    <property type="protein sequence ID" value="TWT63026.1"/>
    <property type="molecule type" value="Genomic_DNA"/>
</dbReference>
<dbReference type="PANTHER" id="PTHR30093">
    <property type="entry name" value="GENERAL SECRETION PATHWAY PROTEIN G"/>
    <property type="match status" value="1"/>
</dbReference>
<comment type="caution">
    <text evidence="3">The sequence shown here is derived from an EMBL/GenBank/DDBJ whole genome shotgun (WGS) entry which is preliminary data.</text>
</comment>
<dbReference type="PROSITE" id="PS00409">
    <property type="entry name" value="PROKAR_NTER_METHYL"/>
    <property type="match status" value="1"/>
</dbReference>
<sequence>MRSVQRHFTNKGFTLIELLVVIAIIAILVALLLPAVQQAREAARRSSCKNNLKQLGLAMHNYHDVYKAFPPGYVDERGNGKTIADNDGHWAWSAFILPMVELSPLYDQLQVGNVSASQNMSLNKNSMQQSQPAFTCPSDAGAPKFHSTSTAPGYAIETNPGNANSGLPVANYIACNNTTNVRINPNTGAGNDGTKGAVGVFYRDSSTRFRDISDGTSNTLLIGERPYKHSGQVMKAGTLLAVRDANGNGPSAQDNGPSWNQGAITIMGHVRDGINPILTTANSSRNGNFGSKHQGGAQFVMCDGSVRFISENIDNDQESAAPYLIDSTLEALMGIADNQVVGEF</sequence>
<keyword evidence="1" id="KW-1133">Transmembrane helix</keyword>
<dbReference type="Pfam" id="PF07596">
    <property type="entry name" value="SBP_bac_10"/>
    <property type="match status" value="1"/>
</dbReference>
<keyword evidence="1" id="KW-0812">Transmembrane</keyword>
<dbReference type="AlphaFoldDB" id="A0A5C5XIL2"/>
<name>A0A5C5XIL2_9PLAN</name>
<keyword evidence="1" id="KW-0472">Membrane</keyword>
<dbReference type="InterPro" id="IPR045584">
    <property type="entry name" value="Pilin-like"/>
</dbReference>
<keyword evidence="4" id="KW-1185">Reference proteome</keyword>
<evidence type="ECO:0000313" key="3">
    <source>
        <dbReference type="EMBL" id="TWT63026.1"/>
    </source>
</evidence>
<dbReference type="OrthoDB" id="255848at2"/>
<dbReference type="Proteomes" id="UP000316095">
    <property type="component" value="Unassembled WGS sequence"/>
</dbReference>
<dbReference type="NCBIfam" id="TIGR04294">
    <property type="entry name" value="pre_pil_HX9DG"/>
    <property type="match status" value="1"/>
</dbReference>
<dbReference type="PANTHER" id="PTHR30093:SF2">
    <property type="entry name" value="TYPE II SECRETION SYSTEM PROTEIN H"/>
    <property type="match status" value="1"/>
</dbReference>
<dbReference type="SUPFAM" id="SSF54523">
    <property type="entry name" value="Pili subunits"/>
    <property type="match status" value="1"/>
</dbReference>
<dbReference type="InterPro" id="IPR012902">
    <property type="entry name" value="N_methyl_site"/>
</dbReference>
<evidence type="ECO:0000259" key="2">
    <source>
        <dbReference type="Pfam" id="PF07596"/>
    </source>
</evidence>
<gene>
    <name evidence="3" type="ORF">Pan54_37770</name>
</gene>
<dbReference type="InterPro" id="IPR011453">
    <property type="entry name" value="DUF1559"/>
</dbReference>
<proteinExistence type="predicted"/>
<dbReference type="Pfam" id="PF07963">
    <property type="entry name" value="N_methyl"/>
    <property type="match status" value="1"/>
</dbReference>